<reference evidence="1 2" key="1">
    <citation type="submission" date="2020-08" db="EMBL/GenBank/DDBJ databases">
        <authorList>
            <person name="Liu C."/>
            <person name="Sun Q."/>
        </authorList>
    </citation>
    <scope>NUCLEOTIDE SEQUENCE [LARGE SCALE GENOMIC DNA]</scope>
    <source>
        <strain evidence="1 2">NSJ-29</strain>
    </source>
</reference>
<evidence type="ECO:0000313" key="1">
    <source>
        <dbReference type="EMBL" id="QNM09661.1"/>
    </source>
</evidence>
<protein>
    <submittedName>
        <fullName evidence="1">Uncharacterized protein</fullName>
    </submittedName>
</protein>
<dbReference type="EMBL" id="CP060635">
    <property type="protein sequence ID" value="QNM09661.1"/>
    <property type="molecule type" value="Genomic_DNA"/>
</dbReference>
<sequence>MANWYKNLYVGETAKGRERKIRHQVNRGRFLPGLYLITYAANEKDQLDIIESRYLVQKRVRNTLPEIIGVAFGYQEALEIVREIAEEAFENTGDCDFRHFLQSNTPRQSSGASNL</sequence>
<evidence type="ECO:0000313" key="2">
    <source>
        <dbReference type="Proteomes" id="UP000515860"/>
    </source>
</evidence>
<dbReference type="KEGG" id="whj:H9Q79_05055"/>
<proteinExistence type="predicted"/>
<dbReference type="Proteomes" id="UP000515860">
    <property type="component" value="Chromosome"/>
</dbReference>
<name>A0A7G9GFS9_9FIRM</name>
<organism evidence="1 2">
    <name type="scientific">Wansuia hejianensis</name>
    <dbReference type="NCBI Taxonomy" id="2763667"/>
    <lineage>
        <taxon>Bacteria</taxon>
        <taxon>Bacillati</taxon>
        <taxon>Bacillota</taxon>
        <taxon>Clostridia</taxon>
        <taxon>Lachnospirales</taxon>
        <taxon>Lachnospiraceae</taxon>
        <taxon>Wansuia</taxon>
    </lineage>
</organism>
<gene>
    <name evidence="1" type="ORF">H9Q79_05055</name>
</gene>
<dbReference type="RefSeq" id="WP_249329318.1">
    <property type="nucleotide sequence ID" value="NZ_CP060635.1"/>
</dbReference>
<keyword evidence="2" id="KW-1185">Reference proteome</keyword>
<accession>A0A7G9GFS9</accession>
<dbReference type="AlphaFoldDB" id="A0A7G9GFS9"/>